<protein>
    <recommendedName>
        <fullName evidence="3">Rho termination factor N-terminal domain-containing protein</fullName>
    </recommendedName>
</protein>
<comment type="caution">
    <text evidence="1">The sequence shown here is derived from an EMBL/GenBank/DDBJ whole genome shotgun (WGS) entry which is preliminary data.</text>
</comment>
<evidence type="ECO:0008006" key="3">
    <source>
        <dbReference type="Google" id="ProtNLM"/>
    </source>
</evidence>
<gene>
    <name evidence="1" type="ORF">DYH56_03305</name>
</gene>
<evidence type="ECO:0000313" key="2">
    <source>
        <dbReference type="Proteomes" id="UP000263486"/>
    </source>
</evidence>
<dbReference type="Proteomes" id="UP000263486">
    <property type="component" value="Unassembled WGS sequence"/>
</dbReference>
<keyword evidence="2" id="KW-1185">Reference proteome</keyword>
<reference evidence="1 2" key="1">
    <citation type="submission" date="2018-08" db="EMBL/GenBank/DDBJ databases">
        <title>Draft genome sequence of Psychrilyobacter sp. strain SD5 isolated from Black Sea water.</title>
        <authorList>
            <person name="Yadav S."/>
            <person name="Villanueva L."/>
            <person name="Damste J.S.S."/>
        </authorList>
    </citation>
    <scope>NUCLEOTIDE SEQUENCE [LARGE SCALE GENOMIC DNA]</scope>
    <source>
        <strain evidence="1 2">SD5</strain>
    </source>
</reference>
<evidence type="ECO:0000313" key="1">
    <source>
        <dbReference type="EMBL" id="REI42393.1"/>
    </source>
</evidence>
<sequence>MNYKNILQNTLSQEATLMVNKKLMAKYGLELASLVAYLIDQERYYDGEEFYCRDTSIKLYTGINIDRISTIKKIGVEKGLFKIVRKGMPISSYYYINHKVILEEISSDDSVSDLAYGREVGDVEFTRENILKMSRDNIRLLSRKLGVKYSGKEKKSTLVTNLIDFLQLPENPVTNDGEILSLVTDISVTSDGYIPLNKETKYLETKNKETVVAIEQDPAAASDETFLKNLKELLIKNNFQNYNSQTLKNIKEFSNGNLNEVEKVLEFMKLKNKAINSKILVAILKDGDHKVVEPVDLKKVTRADKVAHMLKITAQDEVDDLCDQLAKSFGYERYNNLNKTDENIVNIALENIFCKRYNKLHRGN</sequence>
<proteinExistence type="predicted"/>
<name>A0ABX9KJA2_9FUSO</name>
<accession>A0ABX9KJA2</accession>
<organism evidence="1 2">
    <name type="scientific">Psychrilyobacter piezotolerans</name>
    <dbReference type="NCBI Taxonomy" id="2293438"/>
    <lineage>
        <taxon>Bacteria</taxon>
        <taxon>Fusobacteriati</taxon>
        <taxon>Fusobacteriota</taxon>
        <taxon>Fusobacteriia</taxon>
        <taxon>Fusobacteriales</taxon>
        <taxon>Fusobacteriaceae</taxon>
        <taxon>Psychrilyobacter</taxon>
    </lineage>
</organism>
<dbReference type="RefSeq" id="WP_114641434.1">
    <property type="nucleotide sequence ID" value="NZ_JAACIO010000004.1"/>
</dbReference>
<dbReference type="EMBL" id="QUAJ01000004">
    <property type="protein sequence ID" value="REI42393.1"/>
    <property type="molecule type" value="Genomic_DNA"/>
</dbReference>